<evidence type="ECO:0000259" key="7">
    <source>
        <dbReference type="PROSITE" id="PS51900"/>
    </source>
</evidence>
<evidence type="ECO:0000256" key="1">
    <source>
        <dbReference type="ARBA" id="ARBA00008857"/>
    </source>
</evidence>
<gene>
    <name evidence="8" type="ORF">JHT90_06530</name>
</gene>
<dbReference type="InterPro" id="IPR011010">
    <property type="entry name" value="DNA_brk_join_enz"/>
</dbReference>
<feature type="domain" description="Core-binding (CB)" evidence="7">
    <location>
        <begin position="1"/>
        <end position="57"/>
    </location>
</feature>
<evidence type="ECO:0000256" key="2">
    <source>
        <dbReference type="ARBA" id="ARBA00022908"/>
    </source>
</evidence>
<keyword evidence="3 5" id="KW-0238">DNA-binding</keyword>
<keyword evidence="9" id="KW-1185">Reference proteome</keyword>
<dbReference type="PANTHER" id="PTHR30349:SF64">
    <property type="entry name" value="PROPHAGE INTEGRASE INTD-RELATED"/>
    <property type="match status" value="1"/>
</dbReference>
<dbReference type="Pfam" id="PF00589">
    <property type="entry name" value="Phage_integrase"/>
    <property type="match status" value="1"/>
</dbReference>
<evidence type="ECO:0000256" key="5">
    <source>
        <dbReference type="PROSITE-ProRule" id="PRU01248"/>
    </source>
</evidence>
<dbReference type="PROSITE" id="PS51898">
    <property type="entry name" value="TYR_RECOMBINASE"/>
    <property type="match status" value="1"/>
</dbReference>
<organism evidence="8 9">
    <name type="scientific">Entomomonas asaccharolytica</name>
    <dbReference type="NCBI Taxonomy" id="2785331"/>
    <lineage>
        <taxon>Bacteria</taxon>
        <taxon>Pseudomonadati</taxon>
        <taxon>Pseudomonadota</taxon>
        <taxon>Gammaproteobacteria</taxon>
        <taxon>Pseudomonadales</taxon>
        <taxon>Pseudomonadaceae</taxon>
        <taxon>Entomomonas</taxon>
    </lineage>
</organism>
<comment type="similarity">
    <text evidence="1">Belongs to the 'phage' integrase family.</text>
</comment>
<dbReference type="PANTHER" id="PTHR30349">
    <property type="entry name" value="PHAGE INTEGRASE-RELATED"/>
    <property type="match status" value="1"/>
</dbReference>
<feature type="domain" description="Tyr recombinase" evidence="6">
    <location>
        <begin position="79"/>
        <end position="283"/>
    </location>
</feature>
<evidence type="ECO:0000256" key="3">
    <source>
        <dbReference type="ARBA" id="ARBA00023125"/>
    </source>
</evidence>
<proteinExistence type="inferred from homology"/>
<keyword evidence="2" id="KW-0229">DNA integration</keyword>
<dbReference type="CDD" id="cd00397">
    <property type="entry name" value="DNA_BRE_C"/>
    <property type="match status" value="1"/>
</dbReference>
<dbReference type="InterPro" id="IPR050090">
    <property type="entry name" value="Tyrosine_recombinase_XerCD"/>
</dbReference>
<dbReference type="InterPro" id="IPR002104">
    <property type="entry name" value="Integrase_catalytic"/>
</dbReference>
<dbReference type="SUPFAM" id="SSF56349">
    <property type="entry name" value="DNA breaking-rejoining enzymes"/>
    <property type="match status" value="1"/>
</dbReference>
<dbReference type="InterPro" id="IPR010998">
    <property type="entry name" value="Integrase_recombinase_N"/>
</dbReference>
<evidence type="ECO:0000259" key="6">
    <source>
        <dbReference type="PROSITE" id="PS51898"/>
    </source>
</evidence>
<dbReference type="InterPro" id="IPR013762">
    <property type="entry name" value="Integrase-like_cat_sf"/>
</dbReference>
<dbReference type="Gene3D" id="1.10.443.10">
    <property type="entry name" value="Intergrase catalytic core"/>
    <property type="match status" value="1"/>
</dbReference>
<dbReference type="GO" id="GO:0006310">
    <property type="term" value="P:DNA recombination"/>
    <property type="evidence" value="ECO:0007669"/>
    <property type="project" value="UniProtKB-KW"/>
</dbReference>
<evidence type="ECO:0000313" key="8">
    <source>
        <dbReference type="EMBL" id="QQP86894.1"/>
    </source>
</evidence>
<dbReference type="KEGG" id="eaz:JHT90_06530"/>
<sequence length="292" mass="34636">MMSKLQSLLIKHQTFSIYNLEKTLLINWRREELDRGLKASSWNSYVRHLKAIFNYAIKEGILEYEKNPFLELSVPVPKKKKKTLTAFSIVNTRQYFEEIQAKDEQGQPVGKLHPVWFWRTVFETFYYTGIRRNQLIHLRLSDVDLRSQLLHIRLEGSKTHREYQVPICDSLLPWLENIIQRATIKGFNQSDQLFNVNRYTLKARKNLTEEMTLDRVSNVFEFISKKVGSRITPHRFRHTLGTDLMKDPDRNLHLVKELMGHTNIKTTLEYVEPDIKMIKQALDNRRVVGYCK</sequence>
<dbReference type="GO" id="GO:0015074">
    <property type="term" value="P:DNA integration"/>
    <property type="evidence" value="ECO:0007669"/>
    <property type="project" value="UniProtKB-KW"/>
</dbReference>
<reference evidence="8 9" key="1">
    <citation type="submission" date="2021-01" db="EMBL/GenBank/DDBJ databases">
        <title>Entomomonas sp. F2A isolated from a house cricket (Acheta domesticus).</title>
        <authorList>
            <person name="Spergser J."/>
            <person name="Busse H.-J."/>
        </authorList>
    </citation>
    <scope>NUCLEOTIDE SEQUENCE [LARGE SCALE GENOMIC DNA]</scope>
    <source>
        <strain evidence="8 9">F2A</strain>
    </source>
</reference>
<keyword evidence="4" id="KW-0233">DNA recombination</keyword>
<dbReference type="Gene3D" id="1.10.150.130">
    <property type="match status" value="1"/>
</dbReference>
<dbReference type="RefSeq" id="WP_201095369.1">
    <property type="nucleotide sequence ID" value="NZ_CP067393.1"/>
</dbReference>
<evidence type="ECO:0000313" key="9">
    <source>
        <dbReference type="Proteomes" id="UP000595278"/>
    </source>
</evidence>
<protein>
    <submittedName>
        <fullName evidence="8">Site-specific integrase</fullName>
    </submittedName>
</protein>
<dbReference type="InterPro" id="IPR044068">
    <property type="entry name" value="CB"/>
</dbReference>
<dbReference type="PROSITE" id="PS51900">
    <property type="entry name" value="CB"/>
    <property type="match status" value="1"/>
</dbReference>
<accession>A0A974NHU3</accession>
<dbReference type="Proteomes" id="UP000595278">
    <property type="component" value="Chromosome"/>
</dbReference>
<dbReference type="AlphaFoldDB" id="A0A974NHU3"/>
<evidence type="ECO:0000256" key="4">
    <source>
        <dbReference type="ARBA" id="ARBA00023172"/>
    </source>
</evidence>
<name>A0A974NHU3_9GAMM</name>
<dbReference type="EMBL" id="CP067393">
    <property type="protein sequence ID" value="QQP86894.1"/>
    <property type="molecule type" value="Genomic_DNA"/>
</dbReference>
<dbReference type="GO" id="GO:0003677">
    <property type="term" value="F:DNA binding"/>
    <property type="evidence" value="ECO:0007669"/>
    <property type="project" value="UniProtKB-UniRule"/>
</dbReference>